<dbReference type="InterPro" id="IPR005595">
    <property type="entry name" value="TRAP_alpha"/>
</dbReference>
<accession>A0A5M3MZH8</accession>
<evidence type="ECO:0000256" key="7">
    <source>
        <dbReference type="ARBA" id="ARBA00037565"/>
    </source>
</evidence>
<dbReference type="EMBL" id="JH711575">
    <property type="protein sequence ID" value="EIW84214.1"/>
    <property type="molecule type" value="Genomic_DNA"/>
</dbReference>
<comment type="function">
    <text evidence="7">Is probably involved in a pathway contributing to genomic integrity.</text>
</comment>
<evidence type="ECO:0000256" key="2">
    <source>
        <dbReference type="ARBA" id="ARBA00022692"/>
    </source>
</evidence>
<evidence type="ECO:0000256" key="9">
    <source>
        <dbReference type="SAM" id="MobiDB-lite"/>
    </source>
</evidence>
<comment type="caution">
    <text evidence="12">The sequence shown here is derived from an EMBL/GenBank/DDBJ whole genome shotgun (WGS) entry which is preliminary data.</text>
</comment>
<dbReference type="OrthoDB" id="1926781at2759"/>
<dbReference type="RefSeq" id="XP_007765974.1">
    <property type="nucleotide sequence ID" value="XM_007767784.1"/>
</dbReference>
<feature type="signal peptide" evidence="11">
    <location>
        <begin position="1"/>
        <end position="22"/>
    </location>
</feature>
<evidence type="ECO:0000256" key="6">
    <source>
        <dbReference type="ARBA" id="ARBA00023136"/>
    </source>
</evidence>
<keyword evidence="4" id="KW-0256">Endoplasmic reticulum</keyword>
<dbReference type="AlphaFoldDB" id="A0A5M3MZH8"/>
<comment type="similarity">
    <text evidence="8">Belongs to the IRC22 family.</text>
</comment>
<comment type="subcellular location">
    <subcellularLocation>
        <location evidence="1">Endoplasmic reticulum membrane</location>
        <topology evidence="1">Single-pass type I membrane protein</topology>
    </subcellularLocation>
</comment>
<dbReference type="Pfam" id="PF03896">
    <property type="entry name" value="TRAP_alpha"/>
    <property type="match status" value="1"/>
</dbReference>
<protein>
    <recommendedName>
        <fullName evidence="14">Translocon-associated protein subunit alpha</fullName>
    </recommendedName>
</protein>
<keyword evidence="6 10" id="KW-0472">Membrane</keyword>
<dbReference type="PANTHER" id="PTHR12924">
    <property type="entry name" value="TRANSLOCON-ASSOCIATED PROTEIN, ALPHA SUBUNIT"/>
    <property type="match status" value="1"/>
</dbReference>
<keyword evidence="2 10" id="KW-0812">Transmembrane</keyword>
<feature type="region of interest" description="Disordered" evidence="9">
    <location>
        <begin position="216"/>
        <end position="254"/>
    </location>
</feature>
<keyword evidence="5 10" id="KW-1133">Transmembrane helix</keyword>
<dbReference type="OMA" id="YQEEWIP"/>
<keyword evidence="3 11" id="KW-0732">Signal</keyword>
<evidence type="ECO:0000313" key="12">
    <source>
        <dbReference type="EMBL" id="EIW84214.1"/>
    </source>
</evidence>
<reference evidence="13" key="1">
    <citation type="journal article" date="2012" name="Science">
        <title>The Paleozoic origin of enzymatic lignin decomposition reconstructed from 31 fungal genomes.</title>
        <authorList>
            <person name="Floudas D."/>
            <person name="Binder M."/>
            <person name="Riley R."/>
            <person name="Barry K."/>
            <person name="Blanchette R.A."/>
            <person name="Henrissat B."/>
            <person name="Martinez A.T."/>
            <person name="Otillar R."/>
            <person name="Spatafora J.W."/>
            <person name="Yadav J.S."/>
            <person name="Aerts A."/>
            <person name="Benoit I."/>
            <person name="Boyd A."/>
            <person name="Carlson A."/>
            <person name="Copeland A."/>
            <person name="Coutinho P.M."/>
            <person name="de Vries R.P."/>
            <person name="Ferreira P."/>
            <person name="Findley K."/>
            <person name="Foster B."/>
            <person name="Gaskell J."/>
            <person name="Glotzer D."/>
            <person name="Gorecki P."/>
            <person name="Heitman J."/>
            <person name="Hesse C."/>
            <person name="Hori C."/>
            <person name="Igarashi K."/>
            <person name="Jurgens J.A."/>
            <person name="Kallen N."/>
            <person name="Kersten P."/>
            <person name="Kohler A."/>
            <person name="Kuees U."/>
            <person name="Kumar T.K.A."/>
            <person name="Kuo A."/>
            <person name="LaButti K."/>
            <person name="Larrondo L.F."/>
            <person name="Lindquist E."/>
            <person name="Ling A."/>
            <person name="Lombard V."/>
            <person name="Lucas S."/>
            <person name="Lundell T."/>
            <person name="Martin R."/>
            <person name="McLaughlin D.J."/>
            <person name="Morgenstern I."/>
            <person name="Morin E."/>
            <person name="Murat C."/>
            <person name="Nagy L.G."/>
            <person name="Nolan M."/>
            <person name="Ohm R.A."/>
            <person name="Patyshakuliyeva A."/>
            <person name="Rokas A."/>
            <person name="Ruiz-Duenas F.J."/>
            <person name="Sabat G."/>
            <person name="Salamov A."/>
            <person name="Samejima M."/>
            <person name="Schmutz J."/>
            <person name="Slot J.C."/>
            <person name="St John F."/>
            <person name="Stenlid J."/>
            <person name="Sun H."/>
            <person name="Sun S."/>
            <person name="Syed K."/>
            <person name="Tsang A."/>
            <person name="Wiebenga A."/>
            <person name="Young D."/>
            <person name="Pisabarro A."/>
            <person name="Eastwood D.C."/>
            <person name="Martin F."/>
            <person name="Cullen D."/>
            <person name="Grigoriev I.V."/>
            <person name="Hibbett D.S."/>
        </authorList>
    </citation>
    <scope>NUCLEOTIDE SEQUENCE [LARGE SCALE GENOMIC DNA]</scope>
    <source>
        <strain evidence="13">RWD-64-598 SS2</strain>
    </source>
</reference>
<evidence type="ECO:0000256" key="4">
    <source>
        <dbReference type="ARBA" id="ARBA00022824"/>
    </source>
</evidence>
<dbReference type="GO" id="GO:0005789">
    <property type="term" value="C:endoplasmic reticulum membrane"/>
    <property type="evidence" value="ECO:0007669"/>
    <property type="project" value="UniProtKB-SubCell"/>
</dbReference>
<evidence type="ECO:0000313" key="13">
    <source>
        <dbReference type="Proteomes" id="UP000053558"/>
    </source>
</evidence>
<organism evidence="12 13">
    <name type="scientific">Coniophora puteana (strain RWD-64-598)</name>
    <name type="common">Brown rot fungus</name>
    <dbReference type="NCBI Taxonomy" id="741705"/>
    <lineage>
        <taxon>Eukaryota</taxon>
        <taxon>Fungi</taxon>
        <taxon>Dikarya</taxon>
        <taxon>Basidiomycota</taxon>
        <taxon>Agaricomycotina</taxon>
        <taxon>Agaricomycetes</taxon>
        <taxon>Agaricomycetidae</taxon>
        <taxon>Boletales</taxon>
        <taxon>Coniophorineae</taxon>
        <taxon>Coniophoraceae</taxon>
        <taxon>Coniophora</taxon>
    </lineage>
</organism>
<dbReference type="PANTHER" id="PTHR12924:SF0">
    <property type="entry name" value="TRANSLOCON-ASSOCIATED PROTEIN SUBUNIT ALPHA"/>
    <property type="match status" value="1"/>
</dbReference>
<dbReference type="Proteomes" id="UP000053558">
    <property type="component" value="Unassembled WGS sequence"/>
</dbReference>
<feature type="transmembrane region" description="Helical" evidence="10">
    <location>
        <begin position="156"/>
        <end position="177"/>
    </location>
</feature>
<evidence type="ECO:0000256" key="10">
    <source>
        <dbReference type="SAM" id="Phobius"/>
    </source>
</evidence>
<dbReference type="GeneID" id="19204908"/>
<sequence length="254" mass="27831">MRPFAIFQSAFALASLLYSVSASPLEVSPPEIEVEAVFPESNPFGHIVNGERNQILLAIENKSDRNVTLQSIAGSFHHPETNGLLRNTTALNYGLRLIEGAKLQLPYTFHSEFKPGDIRLNVWLDVTEDENFRIMAYDSIVTVVEPEASWFDFKLISTYLIVAGLLGGGAYYAYLAYAPQPKKQRKRVNANPSEVSSPVGTVTATGAGGYQEEWIPAHHLKKGKGKKTGALSSGDEFSGAETSGNEGRKRKGRK</sequence>
<evidence type="ECO:0000256" key="1">
    <source>
        <dbReference type="ARBA" id="ARBA00004115"/>
    </source>
</evidence>
<evidence type="ECO:0000256" key="8">
    <source>
        <dbReference type="ARBA" id="ARBA00038311"/>
    </source>
</evidence>
<feature type="chain" id="PRO_5024291884" description="Translocon-associated protein subunit alpha" evidence="11">
    <location>
        <begin position="23"/>
        <end position="254"/>
    </location>
</feature>
<feature type="compositionally biased region" description="Basic residues" evidence="9">
    <location>
        <begin position="218"/>
        <end position="227"/>
    </location>
</feature>
<name>A0A5M3MZH8_CONPW</name>
<dbReference type="KEGG" id="cput:CONPUDRAFT_163394"/>
<evidence type="ECO:0008006" key="14">
    <source>
        <dbReference type="Google" id="ProtNLM"/>
    </source>
</evidence>
<evidence type="ECO:0000256" key="11">
    <source>
        <dbReference type="SAM" id="SignalP"/>
    </source>
</evidence>
<evidence type="ECO:0000256" key="5">
    <source>
        <dbReference type="ARBA" id="ARBA00022989"/>
    </source>
</evidence>
<keyword evidence="13" id="KW-1185">Reference proteome</keyword>
<proteinExistence type="inferred from homology"/>
<evidence type="ECO:0000256" key="3">
    <source>
        <dbReference type="ARBA" id="ARBA00022729"/>
    </source>
</evidence>
<gene>
    <name evidence="12" type="ORF">CONPUDRAFT_163394</name>
</gene>